<organism evidence="1 2">
    <name type="scientific">Enterococcus caccae ATCC BAA-1240</name>
    <dbReference type="NCBI Taxonomy" id="1158612"/>
    <lineage>
        <taxon>Bacteria</taxon>
        <taxon>Bacillati</taxon>
        <taxon>Bacillota</taxon>
        <taxon>Bacilli</taxon>
        <taxon>Lactobacillales</taxon>
        <taxon>Enterococcaceae</taxon>
        <taxon>Enterococcus</taxon>
    </lineage>
</organism>
<comment type="caution">
    <text evidence="1">The sequence shown here is derived from an EMBL/GenBank/DDBJ whole genome shotgun (WGS) entry which is preliminary data.</text>
</comment>
<accession>R3TSM8</accession>
<gene>
    <name evidence="1" type="ORF">UC7_02102</name>
</gene>
<evidence type="ECO:0000313" key="1">
    <source>
        <dbReference type="EMBL" id="EOL44559.1"/>
    </source>
</evidence>
<keyword evidence="2" id="KW-1185">Reference proteome</keyword>
<name>R3TSM8_9ENTE</name>
<sequence length="75" mass="8710">MKRKMSTKKKIILSMVTVALIGAFGYVVYMRMNTHTFNSWTEFQEKGPQEGVNNVHLDDEEFENLPDDVKDSLKQ</sequence>
<protein>
    <submittedName>
        <fullName evidence="1">Uncharacterized protein</fullName>
    </submittedName>
</protein>
<dbReference type="PATRIC" id="fig|1158612.3.peg.2079"/>
<reference evidence="1 2" key="1">
    <citation type="submission" date="2013-02" db="EMBL/GenBank/DDBJ databases">
        <title>The Genome Sequence of Enterococcus caccae BAA-1240.</title>
        <authorList>
            <consortium name="The Broad Institute Genome Sequencing Platform"/>
            <consortium name="The Broad Institute Genome Sequencing Center for Infectious Disease"/>
            <person name="Earl A.M."/>
            <person name="Gilmore M.S."/>
            <person name="Lebreton F."/>
            <person name="Walker B."/>
            <person name="Young S.K."/>
            <person name="Zeng Q."/>
            <person name="Gargeya S."/>
            <person name="Fitzgerald M."/>
            <person name="Haas B."/>
            <person name="Abouelleil A."/>
            <person name="Alvarado L."/>
            <person name="Arachchi H.M."/>
            <person name="Berlin A.M."/>
            <person name="Chapman S.B."/>
            <person name="Dewar J."/>
            <person name="Goldberg J."/>
            <person name="Griggs A."/>
            <person name="Gujja S."/>
            <person name="Hansen M."/>
            <person name="Howarth C."/>
            <person name="Imamovic A."/>
            <person name="Larimer J."/>
            <person name="McCowan C."/>
            <person name="Murphy C."/>
            <person name="Neiman D."/>
            <person name="Pearson M."/>
            <person name="Priest M."/>
            <person name="Roberts A."/>
            <person name="Saif S."/>
            <person name="Shea T."/>
            <person name="Sisk P."/>
            <person name="Sykes S."/>
            <person name="Wortman J."/>
            <person name="Nusbaum C."/>
            <person name="Birren B."/>
        </authorList>
    </citation>
    <scope>NUCLEOTIDE SEQUENCE [LARGE SCALE GENOMIC DNA]</scope>
    <source>
        <strain evidence="1 2">ATCC BAA-1240</strain>
    </source>
</reference>
<dbReference type="EMBL" id="AJAU01000019">
    <property type="protein sequence ID" value="EOL44559.1"/>
    <property type="molecule type" value="Genomic_DNA"/>
</dbReference>
<dbReference type="AlphaFoldDB" id="R3TSM8"/>
<proteinExistence type="predicted"/>
<dbReference type="Proteomes" id="UP000013840">
    <property type="component" value="Unassembled WGS sequence"/>
</dbReference>
<evidence type="ECO:0000313" key="2">
    <source>
        <dbReference type="Proteomes" id="UP000013840"/>
    </source>
</evidence>